<protein>
    <recommendedName>
        <fullName evidence="3">NUDIX domain-containing protein</fullName>
    </recommendedName>
</protein>
<name>A0ABT8DAM3_9RHOB</name>
<dbReference type="InterPro" id="IPR015797">
    <property type="entry name" value="NUDIX_hydrolase-like_dom_sf"/>
</dbReference>
<keyword evidence="2" id="KW-1185">Reference proteome</keyword>
<comment type="caution">
    <text evidence="1">The sequence shown here is derived from an EMBL/GenBank/DDBJ whole genome shotgun (WGS) entry which is preliminary data.</text>
</comment>
<organism evidence="1 2">
    <name type="scientific">Paracoccus cavernae</name>
    <dbReference type="NCBI Taxonomy" id="1571207"/>
    <lineage>
        <taxon>Bacteria</taxon>
        <taxon>Pseudomonadati</taxon>
        <taxon>Pseudomonadota</taxon>
        <taxon>Alphaproteobacteria</taxon>
        <taxon>Rhodobacterales</taxon>
        <taxon>Paracoccaceae</taxon>
        <taxon>Paracoccus</taxon>
    </lineage>
</organism>
<accession>A0ABT8DAM3</accession>
<sequence length="50" mass="5447">MGDFNGAKAMLVHDGKLLTYLRDDKPSIPFPAFWDLPGGGREGEKARSIA</sequence>
<dbReference type="EMBL" id="JAUFRC010000001">
    <property type="protein sequence ID" value="MDN3712902.1"/>
    <property type="molecule type" value="Genomic_DNA"/>
</dbReference>
<evidence type="ECO:0008006" key="3">
    <source>
        <dbReference type="Google" id="ProtNLM"/>
    </source>
</evidence>
<gene>
    <name evidence="1" type="ORF">QWZ10_16185</name>
</gene>
<proteinExistence type="predicted"/>
<reference evidence="2" key="1">
    <citation type="journal article" date="2019" name="Int. J. Syst. Evol. Microbiol.">
        <title>The Global Catalogue of Microorganisms (GCM) 10K type strain sequencing project: providing services to taxonomists for standard genome sequencing and annotation.</title>
        <authorList>
            <consortium name="The Broad Institute Genomics Platform"/>
            <consortium name="The Broad Institute Genome Sequencing Center for Infectious Disease"/>
            <person name="Wu L."/>
            <person name="Ma J."/>
        </authorList>
    </citation>
    <scope>NUCLEOTIDE SEQUENCE [LARGE SCALE GENOMIC DNA]</scope>
    <source>
        <strain evidence="2">CECT 8482</strain>
    </source>
</reference>
<dbReference type="SUPFAM" id="SSF55811">
    <property type="entry name" value="Nudix"/>
    <property type="match status" value="1"/>
</dbReference>
<evidence type="ECO:0000313" key="2">
    <source>
        <dbReference type="Proteomes" id="UP001243846"/>
    </source>
</evidence>
<dbReference type="Proteomes" id="UP001243846">
    <property type="component" value="Unassembled WGS sequence"/>
</dbReference>
<evidence type="ECO:0000313" key="1">
    <source>
        <dbReference type="EMBL" id="MDN3712902.1"/>
    </source>
</evidence>